<keyword evidence="2" id="KW-1133">Transmembrane helix</keyword>
<accession>A0A9Q1J7D6</accession>
<sequence length="87" mass="9485">MQAGPVTRPQKSGLHEDRLPTTPPGFSIDEVSESCQVNCSLLLLSFVMHGSISQHPLLSPGVILSQMTVFVMVMALIFSASQRQAFR</sequence>
<evidence type="ECO:0000313" key="3">
    <source>
        <dbReference type="EMBL" id="KAJ8374294.1"/>
    </source>
</evidence>
<organism evidence="3 4">
    <name type="scientific">Synaphobranchus kaupii</name>
    <name type="common">Kaup's arrowtooth eel</name>
    <dbReference type="NCBI Taxonomy" id="118154"/>
    <lineage>
        <taxon>Eukaryota</taxon>
        <taxon>Metazoa</taxon>
        <taxon>Chordata</taxon>
        <taxon>Craniata</taxon>
        <taxon>Vertebrata</taxon>
        <taxon>Euteleostomi</taxon>
        <taxon>Actinopterygii</taxon>
        <taxon>Neopterygii</taxon>
        <taxon>Teleostei</taxon>
        <taxon>Anguilliformes</taxon>
        <taxon>Synaphobranchidae</taxon>
        <taxon>Synaphobranchus</taxon>
    </lineage>
</organism>
<feature type="region of interest" description="Disordered" evidence="1">
    <location>
        <begin position="1"/>
        <end position="23"/>
    </location>
</feature>
<keyword evidence="4" id="KW-1185">Reference proteome</keyword>
<evidence type="ECO:0000256" key="2">
    <source>
        <dbReference type="SAM" id="Phobius"/>
    </source>
</evidence>
<evidence type="ECO:0000313" key="4">
    <source>
        <dbReference type="Proteomes" id="UP001152622"/>
    </source>
</evidence>
<keyword evidence="2" id="KW-0812">Transmembrane</keyword>
<protein>
    <submittedName>
        <fullName evidence="3">Uncharacterized protein</fullName>
    </submittedName>
</protein>
<dbReference type="EMBL" id="JAINUF010000002">
    <property type="protein sequence ID" value="KAJ8374294.1"/>
    <property type="molecule type" value="Genomic_DNA"/>
</dbReference>
<feature type="transmembrane region" description="Helical" evidence="2">
    <location>
        <begin position="57"/>
        <end position="78"/>
    </location>
</feature>
<name>A0A9Q1J7D6_SYNKA</name>
<gene>
    <name evidence="3" type="ORF">SKAU_G00048740</name>
</gene>
<evidence type="ECO:0000256" key="1">
    <source>
        <dbReference type="SAM" id="MobiDB-lite"/>
    </source>
</evidence>
<reference evidence="3" key="1">
    <citation type="journal article" date="2023" name="Science">
        <title>Genome structures resolve the early diversification of teleost fishes.</title>
        <authorList>
            <person name="Parey E."/>
            <person name="Louis A."/>
            <person name="Montfort J."/>
            <person name="Bouchez O."/>
            <person name="Roques C."/>
            <person name="Iampietro C."/>
            <person name="Lluch J."/>
            <person name="Castinel A."/>
            <person name="Donnadieu C."/>
            <person name="Desvignes T."/>
            <person name="Floi Bucao C."/>
            <person name="Jouanno E."/>
            <person name="Wen M."/>
            <person name="Mejri S."/>
            <person name="Dirks R."/>
            <person name="Jansen H."/>
            <person name="Henkel C."/>
            <person name="Chen W.J."/>
            <person name="Zahm M."/>
            <person name="Cabau C."/>
            <person name="Klopp C."/>
            <person name="Thompson A.W."/>
            <person name="Robinson-Rechavi M."/>
            <person name="Braasch I."/>
            <person name="Lecointre G."/>
            <person name="Bobe J."/>
            <person name="Postlethwait J.H."/>
            <person name="Berthelot C."/>
            <person name="Roest Crollius H."/>
            <person name="Guiguen Y."/>
        </authorList>
    </citation>
    <scope>NUCLEOTIDE SEQUENCE</scope>
    <source>
        <strain evidence="3">WJC10195</strain>
    </source>
</reference>
<dbReference type="AlphaFoldDB" id="A0A9Q1J7D6"/>
<comment type="caution">
    <text evidence="3">The sequence shown here is derived from an EMBL/GenBank/DDBJ whole genome shotgun (WGS) entry which is preliminary data.</text>
</comment>
<proteinExistence type="predicted"/>
<keyword evidence="2" id="KW-0472">Membrane</keyword>
<dbReference type="Proteomes" id="UP001152622">
    <property type="component" value="Chromosome 2"/>
</dbReference>